<name>A0A0H1RHK0_9HYPH</name>
<keyword evidence="2" id="KW-1185">Reference proteome</keyword>
<dbReference type="OrthoDB" id="450111at2"/>
<dbReference type="PATRIC" id="fig|1225564.3.peg.328"/>
<comment type="caution">
    <text evidence="1">The sequence shown here is derived from an EMBL/GenBank/DDBJ whole genome shotgun (WGS) entry which is preliminary data.</text>
</comment>
<protein>
    <recommendedName>
        <fullName evidence="3">DUF4336 domain-containing protein</fullName>
    </recommendedName>
</protein>
<accession>A0A0H1RHK0</accession>
<dbReference type="SUPFAM" id="SSF56281">
    <property type="entry name" value="Metallo-hydrolase/oxidoreductase"/>
    <property type="match status" value="1"/>
</dbReference>
<evidence type="ECO:0000313" key="2">
    <source>
        <dbReference type="Proteomes" id="UP000035489"/>
    </source>
</evidence>
<proteinExistence type="predicted"/>
<dbReference type="RefSeq" id="WP_047187493.1">
    <property type="nucleotide sequence ID" value="NZ_LCYG01000011.1"/>
</dbReference>
<dbReference type="Pfam" id="PF14234">
    <property type="entry name" value="DUF4336"/>
    <property type="match status" value="1"/>
</dbReference>
<evidence type="ECO:0008006" key="3">
    <source>
        <dbReference type="Google" id="ProtNLM"/>
    </source>
</evidence>
<organism evidence="1 2">
    <name type="scientific">Microvirga vignae</name>
    <dbReference type="NCBI Taxonomy" id="1225564"/>
    <lineage>
        <taxon>Bacteria</taxon>
        <taxon>Pseudomonadati</taxon>
        <taxon>Pseudomonadota</taxon>
        <taxon>Alphaproteobacteria</taxon>
        <taxon>Hyphomicrobiales</taxon>
        <taxon>Methylobacteriaceae</taxon>
        <taxon>Microvirga</taxon>
    </lineage>
</organism>
<evidence type="ECO:0000313" key="1">
    <source>
        <dbReference type="EMBL" id="KLK94544.1"/>
    </source>
</evidence>
<sequence>MASEVGLDGTYPPLDVLKPVAEGVWIVDSGPLHALGLTLPIRMTVVRLSSGDLWLHSPTRFTEELRAQLGQQGRITHLIAPDIAHWSFLQDWQRNCPKILTWAAPGLRERRQVQKAGIRIDYVLSDTSPPEWAGELEQIIVRGLGFNEVDFFHHPSRTLIITDLVQNLETERLPAFTRIMARLNGIAAPRGRAPIYLRLAVKANKPDAARAATRLVERRPERVILSHGRWFERDGTEALKRSLDWLIS</sequence>
<dbReference type="EMBL" id="LCYG01000011">
    <property type="protein sequence ID" value="KLK94544.1"/>
    <property type="molecule type" value="Genomic_DNA"/>
</dbReference>
<dbReference type="PANTHER" id="PTHR33835">
    <property type="entry name" value="YALI0C07656P"/>
    <property type="match status" value="1"/>
</dbReference>
<dbReference type="InterPro" id="IPR025638">
    <property type="entry name" value="DUF4336"/>
</dbReference>
<dbReference type="InterPro" id="IPR036866">
    <property type="entry name" value="RibonucZ/Hydroxyglut_hydro"/>
</dbReference>
<gene>
    <name evidence="1" type="ORF">AA309_02940</name>
</gene>
<reference evidence="1 2" key="1">
    <citation type="submission" date="2015-05" db="EMBL/GenBank/DDBJ databases">
        <title>Draft genome sequence of Microvirga vignae strain BR3299, a novel nitrogen fixing bacteria isolated from Brazil semi-aired region.</title>
        <authorList>
            <person name="Zilli J.E."/>
            <person name="Passos S.R."/>
            <person name="Leite J."/>
            <person name="Baldani J.I."/>
            <person name="Xavier G.R."/>
            <person name="Rumjaneck N.G."/>
            <person name="Simoes-Araujo J.L."/>
        </authorList>
    </citation>
    <scope>NUCLEOTIDE SEQUENCE [LARGE SCALE GENOMIC DNA]</scope>
    <source>
        <strain evidence="1 2">BR3299</strain>
    </source>
</reference>
<dbReference type="AlphaFoldDB" id="A0A0H1RHK0"/>
<dbReference type="STRING" id="1225564.AA309_02940"/>
<dbReference type="PANTHER" id="PTHR33835:SF1">
    <property type="entry name" value="METALLO-BETA-LACTAMASE DOMAIN-CONTAINING PROTEIN"/>
    <property type="match status" value="1"/>
</dbReference>
<dbReference type="Proteomes" id="UP000035489">
    <property type="component" value="Unassembled WGS sequence"/>
</dbReference>